<proteinExistence type="predicted"/>
<sequence>METRHGKMRRNADNWSHVSATLVPDSPSKVPSMGYVPKGEYLLPLALFGSYDTVKTNRKEISRSLFMSIFSFSLYFKTVR</sequence>
<organism evidence="1 2">
    <name type="scientific">Portunus trituberculatus</name>
    <name type="common">Swimming crab</name>
    <name type="synonym">Neptunus trituberculatus</name>
    <dbReference type="NCBI Taxonomy" id="210409"/>
    <lineage>
        <taxon>Eukaryota</taxon>
        <taxon>Metazoa</taxon>
        <taxon>Ecdysozoa</taxon>
        <taxon>Arthropoda</taxon>
        <taxon>Crustacea</taxon>
        <taxon>Multicrustacea</taxon>
        <taxon>Malacostraca</taxon>
        <taxon>Eumalacostraca</taxon>
        <taxon>Eucarida</taxon>
        <taxon>Decapoda</taxon>
        <taxon>Pleocyemata</taxon>
        <taxon>Brachyura</taxon>
        <taxon>Eubrachyura</taxon>
        <taxon>Portunoidea</taxon>
        <taxon>Portunidae</taxon>
        <taxon>Portuninae</taxon>
        <taxon>Portunus</taxon>
    </lineage>
</organism>
<protein>
    <submittedName>
        <fullName evidence="1">Uncharacterized protein</fullName>
    </submittedName>
</protein>
<comment type="caution">
    <text evidence="1">The sequence shown here is derived from an EMBL/GenBank/DDBJ whole genome shotgun (WGS) entry which is preliminary data.</text>
</comment>
<keyword evidence="2" id="KW-1185">Reference proteome</keyword>
<evidence type="ECO:0000313" key="1">
    <source>
        <dbReference type="EMBL" id="MPC60454.1"/>
    </source>
</evidence>
<name>A0A5B7GV70_PORTR</name>
<gene>
    <name evidence="1" type="ORF">E2C01_054499</name>
</gene>
<reference evidence="1 2" key="1">
    <citation type="submission" date="2019-05" db="EMBL/GenBank/DDBJ databases">
        <title>Another draft genome of Portunus trituberculatus and its Hox gene families provides insights of decapod evolution.</title>
        <authorList>
            <person name="Jeong J.-H."/>
            <person name="Song I."/>
            <person name="Kim S."/>
            <person name="Choi T."/>
            <person name="Kim D."/>
            <person name="Ryu S."/>
            <person name="Kim W."/>
        </authorList>
    </citation>
    <scope>NUCLEOTIDE SEQUENCE [LARGE SCALE GENOMIC DNA]</scope>
    <source>
        <tissue evidence="1">Muscle</tissue>
    </source>
</reference>
<dbReference type="EMBL" id="VSRR010017536">
    <property type="protein sequence ID" value="MPC60454.1"/>
    <property type="molecule type" value="Genomic_DNA"/>
</dbReference>
<evidence type="ECO:0000313" key="2">
    <source>
        <dbReference type="Proteomes" id="UP000324222"/>
    </source>
</evidence>
<accession>A0A5B7GV70</accession>
<dbReference type="Proteomes" id="UP000324222">
    <property type="component" value="Unassembled WGS sequence"/>
</dbReference>
<dbReference type="AlphaFoldDB" id="A0A5B7GV70"/>